<keyword evidence="3" id="KW-1185">Reference proteome</keyword>
<evidence type="ECO:0000313" key="3">
    <source>
        <dbReference type="Proteomes" id="UP001150062"/>
    </source>
</evidence>
<evidence type="ECO:0000256" key="1">
    <source>
        <dbReference type="SAM" id="MobiDB-lite"/>
    </source>
</evidence>
<organism evidence="2 3">
    <name type="scientific">Anaeramoeba flamelloides</name>
    <dbReference type="NCBI Taxonomy" id="1746091"/>
    <lineage>
        <taxon>Eukaryota</taxon>
        <taxon>Metamonada</taxon>
        <taxon>Anaeramoebidae</taxon>
        <taxon>Anaeramoeba</taxon>
    </lineage>
</organism>
<protein>
    <submittedName>
        <fullName evidence="2">Uncharacterized protein</fullName>
    </submittedName>
</protein>
<dbReference type="Proteomes" id="UP001150062">
    <property type="component" value="Unassembled WGS sequence"/>
</dbReference>
<feature type="compositionally biased region" description="Basic residues" evidence="1">
    <location>
        <begin position="164"/>
        <end position="184"/>
    </location>
</feature>
<reference evidence="2" key="1">
    <citation type="submission" date="2022-08" db="EMBL/GenBank/DDBJ databases">
        <title>Novel sulfate-reducing endosymbionts in the free-living metamonad Anaeramoeba.</title>
        <authorList>
            <person name="Jerlstrom-Hultqvist J."/>
            <person name="Cepicka I."/>
            <person name="Gallot-Lavallee L."/>
            <person name="Salas-Leiva D."/>
            <person name="Curtis B.A."/>
            <person name="Zahonova K."/>
            <person name="Pipaliya S."/>
            <person name="Dacks J."/>
            <person name="Roger A.J."/>
        </authorList>
    </citation>
    <scope>NUCLEOTIDE SEQUENCE</scope>
    <source>
        <strain evidence="2">Schooner1</strain>
    </source>
</reference>
<comment type="caution">
    <text evidence="2">The sequence shown here is derived from an EMBL/GenBank/DDBJ whole genome shotgun (WGS) entry which is preliminary data.</text>
</comment>
<accession>A0ABQ8YX05</accession>
<sequence length="408" mass="47506">MKKNQKFKGGCSCGNIKFKILSIQQLNVTKKHFQIPKEILQKLSDPFLIISVSRGLFVENKTLFQKKYCQEWTTLHCLRCGCSNFAYCSAIKDTYLVDSQFCDFSNANQKVFKNYGVGKIFPTKSRLLNKSPKERRKMIKPKTSEQKFTNLEDLELSSFQKSSQNKHRARSRTKKKKKRKKKTKLINSSSDLSLLTKKISKSKIQTNNKSKSKSKSKNKDKHKPCHKDIFKIQKKQSKGGIIDPIFQYQNRQSSQEPYDSNEQNQKLNDEERFLKIFRKISETGTLKKKFEDQEFEIENDTEDENDNEIGNHFSPFDPFLIHNNPENVAKSCPIPIGLNLNSETQSSNTSDQDLESLFFIQPHKYIESTQTKTERELDHAFNVPLKRVPSWKILNFQNSSFPTQDIEN</sequence>
<evidence type="ECO:0000313" key="2">
    <source>
        <dbReference type="EMBL" id="KAJ6249133.1"/>
    </source>
</evidence>
<proteinExistence type="predicted"/>
<feature type="compositionally biased region" description="Low complexity" evidence="1">
    <location>
        <begin position="187"/>
        <end position="209"/>
    </location>
</feature>
<feature type="compositionally biased region" description="Basic residues" evidence="1">
    <location>
        <begin position="210"/>
        <end position="225"/>
    </location>
</feature>
<feature type="region of interest" description="Disordered" evidence="1">
    <location>
        <begin position="159"/>
        <end position="236"/>
    </location>
</feature>
<gene>
    <name evidence="2" type="ORF">M0813_01732</name>
</gene>
<dbReference type="EMBL" id="JAOAOG010000102">
    <property type="protein sequence ID" value="KAJ6249133.1"/>
    <property type="molecule type" value="Genomic_DNA"/>
</dbReference>
<name>A0ABQ8YX05_9EUKA</name>